<feature type="non-terminal residue" evidence="1">
    <location>
        <position position="246"/>
    </location>
</feature>
<gene>
    <name evidence="1" type="ORF">S03H2_59603</name>
</gene>
<dbReference type="InterPro" id="IPR023614">
    <property type="entry name" value="Porin_dom_sf"/>
</dbReference>
<comment type="caution">
    <text evidence="1">The sequence shown here is derived from an EMBL/GenBank/DDBJ whole genome shotgun (WGS) entry which is preliminary data.</text>
</comment>
<reference evidence="1" key="1">
    <citation type="journal article" date="2014" name="Front. Microbiol.">
        <title>High frequency of phylogenetically diverse reductive dehalogenase-homologous genes in deep subseafloor sedimentary metagenomes.</title>
        <authorList>
            <person name="Kawai M."/>
            <person name="Futagami T."/>
            <person name="Toyoda A."/>
            <person name="Takaki Y."/>
            <person name="Nishi S."/>
            <person name="Hori S."/>
            <person name="Arai W."/>
            <person name="Tsubouchi T."/>
            <person name="Morono Y."/>
            <person name="Uchiyama I."/>
            <person name="Ito T."/>
            <person name="Fujiyama A."/>
            <person name="Inagaki F."/>
            <person name="Takami H."/>
        </authorList>
    </citation>
    <scope>NUCLEOTIDE SEQUENCE</scope>
    <source>
        <strain evidence="1">Expedition CK06-06</strain>
    </source>
</reference>
<name>X1KND6_9ZZZZ</name>
<protein>
    <submittedName>
        <fullName evidence="1">Uncharacterized protein</fullName>
    </submittedName>
</protein>
<sequence>MKLEGHAYRPWLEGYFQYDLKGDFVRNLRVLVSKYEVLQFKAGLDKADYSRERVTSSGRQQFAERSIVNREFTIDRQEGVEVFGRLFKGTNMDAQYYLGVFTGAGRGGNNDDDDKMWMARYAWNIFGIEMPFSSSDVEYHEKPGASLAIAAVTNRSRYTRFDTDIGGGQIDGFDDGEPGQYRVKQLVSDLIYKYRGFSLQGEYHWKEIDDLKNRAVTHLKGAFIQAGYFLHGWIEALPKGLELAFR</sequence>
<proteinExistence type="predicted"/>
<dbReference type="Gene3D" id="2.40.160.10">
    <property type="entry name" value="Porin"/>
    <property type="match status" value="1"/>
</dbReference>
<dbReference type="AlphaFoldDB" id="X1KND6"/>
<organism evidence="1">
    <name type="scientific">marine sediment metagenome</name>
    <dbReference type="NCBI Taxonomy" id="412755"/>
    <lineage>
        <taxon>unclassified sequences</taxon>
        <taxon>metagenomes</taxon>
        <taxon>ecological metagenomes</taxon>
    </lineage>
</organism>
<accession>X1KND6</accession>
<evidence type="ECO:0000313" key="1">
    <source>
        <dbReference type="EMBL" id="GAH83523.1"/>
    </source>
</evidence>
<dbReference type="EMBL" id="BARU01038334">
    <property type="protein sequence ID" value="GAH83523.1"/>
    <property type="molecule type" value="Genomic_DNA"/>
</dbReference>